<sequence length="101" mass="11768">MSRSIAEEENTKKRSKRETYPEDLSKRSDSFLRFGRNSNFMRFGRDPTNFFTIPTSSIDSNAQSSPELSKMKHLQQPTLNHLLAQLMAHKQFEYKPCVRAV</sequence>
<organism evidence="7 8">
    <name type="scientific">Rhamnusium bicolor</name>
    <dbReference type="NCBI Taxonomy" id="1586634"/>
    <lineage>
        <taxon>Eukaryota</taxon>
        <taxon>Metazoa</taxon>
        <taxon>Ecdysozoa</taxon>
        <taxon>Arthropoda</taxon>
        <taxon>Hexapoda</taxon>
        <taxon>Insecta</taxon>
        <taxon>Pterygota</taxon>
        <taxon>Neoptera</taxon>
        <taxon>Endopterygota</taxon>
        <taxon>Coleoptera</taxon>
        <taxon>Polyphaga</taxon>
        <taxon>Cucujiformia</taxon>
        <taxon>Chrysomeloidea</taxon>
        <taxon>Cerambycidae</taxon>
        <taxon>Lepturinae</taxon>
        <taxon>Rhagiini</taxon>
        <taxon>Rhamnusium</taxon>
    </lineage>
</organism>
<comment type="similarity">
    <text evidence="2">Belongs to the FARP (FMRFamide related peptide) family.</text>
</comment>
<dbReference type="EMBL" id="JANEYF010005896">
    <property type="protein sequence ID" value="KAJ8926457.1"/>
    <property type="molecule type" value="Genomic_DNA"/>
</dbReference>
<evidence type="ECO:0000256" key="1">
    <source>
        <dbReference type="ARBA" id="ARBA00004613"/>
    </source>
</evidence>
<evidence type="ECO:0000313" key="8">
    <source>
        <dbReference type="Proteomes" id="UP001162156"/>
    </source>
</evidence>
<comment type="caution">
    <text evidence="7">The sequence shown here is derived from an EMBL/GenBank/DDBJ whole genome shotgun (WGS) entry which is preliminary data.</text>
</comment>
<evidence type="ECO:0000256" key="4">
    <source>
        <dbReference type="ARBA" id="ARBA00022815"/>
    </source>
</evidence>
<reference evidence="7" key="1">
    <citation type="journal article" date="2023" name="Insect Mol. Biol.">
        <title>Genome sequencing provides insights into the evolution of gene families encoding plant cell wall-degrading enzymes in longhorned beetles.</title>
        <authorList>
            <person name="Shin N.R."/>
            <person name="Okamura Y."/>
            <person name="Kirsch R."/>
            <person name="Pauchet Y."/>
        </authorList>
    </citation>
    <scope>NUCLEOTIDE SEQUENCE</scope>
    <source>
        <strain evidence="7">RBIC_L_NR</strain>
    </source>
</reference>
<dbReference type="InterPro" id="IPR002544">
    <property type="entry name" value="FMRFamid-related_peptide-like"/>
</dbReference>
<evidence type="ECO:0000256" key="2">
    <source>
        <dbReference type="ARBA" id="ARBA00006356"/>
    </source>
</evidence>
<protein>
    <submittedName>
        <fullName evidence="7">Uncharacterized protein</fullName>
    </submittedName>
</protein>
<name>A0AAV8WK21_9CUCU</name>
<keyword evidence="3" id="KW-0964">Secreted</keyword>
<accession>A0AAV8WK21</accession>
<evidence type="ECO:0000256" key="3">
    <source>
        <dbReference type="ARBA" id="ARBA00022525"/>
    </source>
</evidence>
<evidence type="ECO:0000256" key="6">
    <source>
        <dbReference type="SAM" id="MobiDB-lite"/>
    </source>
</evidence>
<dbReference type="GO" id="GO:0007218">
    <property type="term" value="P:neuropeptide signaling pathway"/>
    <property type="evidence" value="ECO:0007669"/>
    <property type="project" value="UniProtKB-KW"/>
</dbReference>
<comment type="subcellular location">
    <subcellularLocation>
        <location evidence="1">Secreted</location>
    </subcellularLocation>
</comment>
<dbReference type="Pfam" id="PF01581">
    <property type="entry name" value="FARP"/>
    <property type="match status" value="1"/>
</dbReference>
<evidence type="ECO:0000256" key="5">
    <source>
        <dbReference type="ARBA" id="ARBA00023320"/>
    </source>
</evidence>
<keyword evidence="8" id="KW-1185">Reference proteome</keyword>
<feature type="region of interest" description="Disordered" evidence="6">
    <location>
        <begin position="1"/>
        <end position="22"/>
    </location>
</feature>
<proteinExistence type="inferred from homology"/>
<evidence type="ECO:0000313" key="7">
    <source>
        <dbReference type="EMBL" id="KAJ8926457.1"/>
    </source>
</evidence>
<gene>
    <name evidence="7" type="ORF">NQ314_021246</name>
</gene>
<dbReference type="Proteomes" id="UP001162156">
    <property type="component" value="Unassembled WGS sequence"/>
</dbReference>
<dbReference type="GO" id="GO:0005576">
    <property type="term" value="C:extracellular region"/>
    <property type="evidence" value="ECO:0007669"/>
    <property type="project" value="UniProtKB-SubCell"/>
</dbReference>
<keyword evidence="5" id="KW-0527">Neuropeptide</keyword>
<keyword evidence="4" id="KW-0027">Amidation</keyword>
<dbReference type="AlphaFoldDB" id="A0AAV8WK21"/>